<comment type="caution">
    <text evidence="1">The sequence shown here is derived from an EMBL/GenBank/DDBJ whole genome shotgun (WGS) entry which is preliminary data.</text>
</comment>
<evidence type="ECO:0008006" key="3">
    <source>
        <dbReference type="Google" id="ProtNLM"/>
    </source>
</evidence>
<dbReference type="RefSeq" id="WP_207353167.1">
    <property type="nucleotide sequence ID" value="NZ_JAFMPY010000049.1"/>
</dbReference>
<dbReference type="EMBL" id="JAFMPY010000049">
    <property type="protein sequence ID" value="MBO0906541.1"/>
    <property type="molecule type" value="Genomic_DNA"/>
</dbReference>
<name>A0ABS3JA37_9HYPH</name>
<dbReference type="Proteomes" id="UP000664288">
    <property type="component" value="Unassembled WGS sequence"/>
</dbReference>
<sequence>MSSAEPTTIGLSESAHGKLKRLQEDGYFRELLDGYRFAIGLALAQGVEPPDVQKRTTIFNVGTVDPDQSLKRSIEALMGSQVRDASIYKMAERLAEWGVNELASQAEAGGIDFVGLLDQAGEKEAADR</sequence>
<protein>
    <recommendedName>
        <fullName evidence="3">Tail assembly chaperone</fullName>
    </recommendedName>
</protein>
<accession>A0ABS3JA37</accession>
<reference evidence="1 2" key="1">
    <citation type="submission" date="2021-03" db="EMBL/GenBank/DDBJ databases">
        <title>Whole genome sequence of Jiella sp. MQZ13P-4.</title>
        <authorList>
            <person name="Tuo L."/>
        </authorList>
    </citation>
    <scope>NUCLEOTIDE SEQUENCE [LARGE SCALE GENOMIC DNA]</scope>
    <source>
        <strain evidence="1 2">MQZ13P-4</strain>
    </source>
</reference>
<gene>
    <name evidence="1" type="ORF">J1C47_23080</name>
</gene>
<proteinExistence type="predicted"/>
<keyword evidence="2" id="KW-1185">Reference proteome</keyword>
<organism evidence="1 2">
    <name type="scientific">Jiella sonneratiae</name>
    <dbReference type="NCBI Taxonomy" id="2816856"/>
    <lineage>
        <taxon>Bacteria</taxon>
        <taxon>Pseudomonadati</taxon>
        <taxon>Pseudomonadota</taxon>
        <taxon>Alphaproteobacteria</taxon>
        <taxon>Hyphomicrobiales</taxon>
        <taxon>Aurantimonadaceae</taxon>
        <taxon>Jiella</taxon>
    </lineage>
</organism>
<evidence type="ECO:0000313" key="1">
    <source>
        <dbReference type="EMBL" id="MBO0906541.1"/>
    </source>
</evidence>
<evidence type="ECO:0000313" key="2">
    <source>
        <dbReference type="Proteomes" id="UP000664288"/>
    </source>
</evidence>